<feature type="transmembrane region" description="Helical" evidence="19">
    <location>
        <begin position="175"/>
        <end position="194"/>
    </location>
</feature>
<evidence type="ECO:0000313" key="21">
    <source>
        <dbReference type="Proteomes" id="UP000217065"/>
    </source>
</evidence>
<evidence type="ECO:0000256" key="16">
    <source>
        <dbReference type="ARBA" id="ARBA00023209"/>
    </source>
</evidence>
<evidence type="ECO:0000256" key="18">
    <source>
        <dbReference type="RuleBase" id="RU003938"/>
    </source>
</evidence>
<feature type="transmembrane region" description="Helical" evidence="19">
    <location>
        <begin position="85"/>
        <end position="102"/>
    </location>
</feature>
<evidence type="ECO:0000256" key="10">
    <source>
        <dbReference type="ARBA" id="ARBA00022679"/>
    </source>
</evidence>
<keyword evidence="10 18" id="KW-0808">Transferase</keyword>
<dbReference type="UniPathway" id="UPA00557">
    <property type="reaction ID" value="UER00614"/>
</dbReference>
<reference evidence="20 21" key="1">
    <citation type="submission" date="2017-07" db="EMBL/GenBank/DDBJ databases">
        <title>Tetzosporium hominis gen.nov. sp.nov.</title>
        <authorList>
            <person name="Tetz G."/>
            <person name="Tetz V."/>
        </authorList>
    </citation>
    <scope>NUCLEOTIDE SEQUENCE [LARGE SCALE GENOMIC DNA]</scope>
    <source>
        <strain evidence="20 21">VT-49</strain>
    </source>
</reference>
<evidence type="ECO:0000256" key="1">
    <source>
        <dbReference type="ARBA" id="ARBA00001698"/>
    </source>
</evidence>
<keyword evidence="12 18" id="KW-0548">Nucleotidyltransferase</keyword>
<name>A0A264W6R9_9BACL</name>
<comment type="caution">
    <text evidence="20">The sequence shown here is derived from an EMBL/GenBank/DDBJ whole genome shotgun (WGS) entry which is preliminary data.</text>
</comment>
<dbReference type="PANTHER" id="PTHR46382:SF1">
    <property type="entry name" value="PHOSPHATIDATE CYTIDYLYLTRANSFERASE"/>
    <property type="match status" value="1"/>
</dbReference>
<feature type="transmembrane region" description="Helical" evidence="19">
    <location>
        <begin position="46"/>
        <end position="65"/>
    </location>
</feature>
<keyword evidence="16" id="KW-0594">Phospholipid biosynthesis</keyword>
<dbReference type="AlphaFoldDB" id="A0A264W6R9"/>
<keyword evidence="8" id="KW-1003">Cell membrane</keyword>
<comment type="pathway">
    <text evidence="3 18">Phospholipid metabolism; CDP-diacylglycerol biosynthesis; CDP-diacylglycerol from sn-glycerol 3-phosphate: step 3/3.</text>
</comment>
<feature type="transmembrane region" description="Helical" evidence="19">
    <location>
        <begin position="6"/>
        <end position="34"/>
    </location>
</feature>
<dbReference type="GO" id="GO:0005886">
    <property type="term" value="C:plasma membrane"/>
    <property type="evidence" value="ECO:0007669"/>
    <property type="project" value="UniProtKB-SubCell"/>
</dbReference>
<keyword evidence="15 19" id="KW-0472">Membrane</keyword>
<organism evidence="20 21">
    <name type="scientific">Tetzosporium hominis</name>
    <dbReference type="NCBI Taxonomy" id="2020506"/>
    <lineage>
        <taxon>Bacteria</taxon>
        <taxon>Bacillati</taxon>
        <taxon>Bacillota</taxon>
        <taxon>Bacilli</taxon>
        <taxon>Bacillales</taxon>
        <taxon>Caryophanaceae</taxon>
        <taxon>Tetzosporium</taxon>
    </lineage>
</organism>
<dbReference type="OrthoDB" id="9799199at2"/>
<feature type="transmembrane region" description="Helical" evidence="19">
    <location>
        <begin position="133"/>
        <end position="154"/>
    </location>
</feature>
<evidence type="ECO:0000256" key="5">
    <source>
        <dbReference type="ARBA" id="ARBA00010185"/>
    </source>
</evidence>
<protein>
    <recommendedName>
        <fullName evidence="7 18">Phosphatidate cytidylyltransferase</fullName>
        <ecNumber evidence="6 18">2.7.7.41</ecNumber>
    </recommendedName>
</protein>
<keyword evidence="14" id="KW-0443">Lipid metabolism</keyword>
<evidence type="ECO:0000256" key="3">
    <source>
        <dbReference type="ARBA" id="ARBA00005119"/>
    </source>
</evidence>
<keyword evidence="9" id="KW-0444">Lipid biosynthesis</keyword>
<dbReference type="InterPro" id="IPR000374">
    <property type="entry name" value="PC_trans"/>
</dbReference>
<sequence>MKERIITAIVAMALFIPLVWLGGIPFTLAIYALATIALYEILRMKQIRLVSIPGALALINLYVLLLPLKYEETLLGWTGHDKMTLVYVLVFMLLLYAVLVKNTFTYDDAAFVFFGMLYIGIGFYYLIETRMDGLIYVVFALLIVWTTDSGAYFTGRKFGKKKLWPEISPNKTVEGFYGGVLAAIVFAFVLNWLFPFADSLLQLLFVTIAASIIGQFGDLAESAIKRHYHVKDSGTLLPGHGGILDRFDSLLFVIPLLHFLHFV</sequence>
<evidence type="ECO:0000256" key="19">
    <source>
        <dbReference type="SAM" id="Phobius"/>
    </source>
</evidence>
<evidence type="ECO:0000256" key="9">
    <source>
        <dbReference type="ARBA" id="ARBA00022516"/>
    </source>
</evidence>
<dbReference type="Proteomes" id="UP000217065">
    <property type="component" value="Unassembled WGS sequence"/>
</dbReference>
<comment type="subcellular location">
    <subcellularLocation>
        <location evidence="2">Cell membrane</location>
        <topology evidence="2">Multi-pass membrane protein</topology>
    </subcellularLocation>
</comment>
<evidence type="ECO:0000256" key="8">
    <source>
        <dbReference type="ARBA" id="ARBA00022475"/>
    </source>
</evidence>
<evidence type="ECO:0000256" key="7">
    <source>
        <dbReference type="ARBA" id="ARBA00019373"/>
    </source>
</evidence>
<evidence type="ECO:0000256" key="13">
    <source>
        <dbReference type="ARBA" id="ARBA00022989"/>
    </source>
</evidence>
<accession>A0A264W6R9</accession>
<evidence type="ECO:0000256" key="4">
    <source>
        <dbReference type="ARBA" id="ARBA00005189"/>
    </source>
</evidence>
<proteinExistence type="inferred from homology"/>
<keyword evidence="17" id="KW-1208">Phospholipid metabolism</keyword>
<evidence type="ECO:0000256" key="17">
    <source>
        <dbReference type="ARBA" id="ARBA00023264"/>
    </source>
</evidence>
<comment type="catalytic activity">
    <reaction evidence="1 18">
        <text>a 1,2-diacyl-sn-glycero-3-phosphate + CTP + H(+) = a CDP-1,2-diacyl-sn-glycerol + diphosphate</text>
        <dbReference type="Rhea" id="RHEA:16229"/>
        <dbReference type="ChEBI" id="CHEBI:15378"/>
        <dbReference type="ChEBI" id="CHEBI:33019"/>
        <dbReference type="ChEBI" id="CHEBI:37563"/>
        <dbReference type="ChEBI" id="CHEBI:58332"/>
        <dbReference type="ChEBI" id="CHEBI:58608"/>
        <dbReference type="EC" id="2.7.7.41"/>
    </reaction>
</comment>
<comment type="pathway">
    <text evidence="4">Lipid metabolism.</text>
</comment>
<keyword evidence="21" id="KW-1185">Reference proteome</keyword>
<keyword evidence="11 18" id="KW-0812">Transmembrane</keyword>
<dbReference type="GO" id="GO:0004605">
    <property type="term" value="F:phosphatidate cytidylyltransferase activity"/>
    <property type="evidence" value="ECO:0007669"/>
    <property type="project" value="UniProtKB-EC"/>
</dbReference>
<dbReference type="EC" id="2.7.7.41" evidence="6 18"/>
<dbReference type="Pfam" id="PF01148">
    <property type="entry name" value="CTP_transf_1"/>
    <property type="match status" value="1"/>
</dbReference>
<dbReference type="RefSeq" id="WP_094941660.1">
    <property type="nucleotide sequence ID" value="NZ_NOKQ01000134.1"/>
</dbReference>
<gene>
    <name evidence="20" type="ORF">CF394_02350</name>
</gene>
<keyword evidence="13 19" id="KW-1133">Transmembrane helix</keyword>
<evidence type="ECO:0000256" key="6">
    <source>
        <dbReference type="ARBA" id="ARBA00012487"/>
    </source>
</evidence>
<evidence type="ECO:0000256" key="11">
    <source>
        <dbReference type="ARBA" id="ARBA00022692"/>
    </source>
</evidence>
<evidence type="ECO:0000313" key="20">
    <source>
        <dbReference type="EMBL" id="OZS79280.1"/>
    </source>
</evidence>
<evidence type="ECO:0000256" key="14">
    <source>
        <dbReference type="ARBA" id="ARBA00023098"/>
    </source>
</evidence>
<comment type="similarity">
    <text evidence="5 18">Belongs to the CDS family.</text>
</comment>
<dbReference type="GO" id="GO:0016024">
    <property type="term" value="P:CDP-diacylglycerol biosynthetic process"/>
    <property type="evidence" value="ECO:0007669"/>
    <property type="project" value="UniProtKB-UniPathway"/>
</dbReference>
<evidence type="ECO:0000256" key="15">
    <source>
        <dbReference type="ARBA" id="ARBA00023136"/>
    </source>
</evidence>
<dbReference type="EMBL" id="NOKQ01000134">
    <property type="protein sequence ID" value="OZS79280.1"/>
    <property type="molecule type" value="Genomic_DNA"/>
</dbReference>
<dbReference type="PANTHER" id="PTHR46382">
    <property type="entry name" value="PHOSPHATIDATE CYTIDYLYLTRANSFERASE"/>
    <property type="match status" value="1"/>
</dbReference>
<evidence type="ECO:0000256" key="2">
    <source>
        <dbReference type="ARBA" id="ARBA00004651"/>
    </source>
</evidence>
<dbReference type="PROSITE" id="PS01315">
    <property type="entry name" value="CDS"/>
    <property type="match status" value="1"/>
</dbReference>
<evidence type="ECO:0000256" key="12">
    <source>
        <dbReference type="ARBA" id="ARBA00022695"/>
    </source>
</evidence>
<feature type="transmembrane region" description="Helical" evidence="19">
    <location>
        <begin position="109"/>
        <end position="127"/>
    </location>
</feature>